<evidence type="ECO:0000256" key="2">
    <source>
        <dbReference type="SAM" id="Phobius"/>
    </source>
</evidence>
<proteinExistence type="predicted"/>
<dbReference type="InterPro" id="IPR050373">
    <property type="entry name" value="Fibrinogen_C-term_domain"/>
</dbReference>
<dbReference type="GeneID" id="108667418"/>
<organism evidence="4 5">
    <name type="scientific">Hyalella azteca</name>
    <name type="common">Amphipod</name>
    <dbReference type="NCBI Taxonomy" id="294128"/>
    <lineage>
        <taxon>Eukaryota</taxon>
        <taxon>Metazoa</taxon>
        <taxon>Ecdysozoa</taxon>
        <taxon>Arthropoda</taxon>
        <taxon>Crustacea</taxon>
        <taxon>Multicrustacea</taxon>
        <taxon>Malacostraca</taxon>
        <taxon>Eumalacostraca</taxon>
        <taxon>Peracarida</taxon>
        <taxon>Amphipoda</taxon>
        <taxon>Senticaudata</taxon>
        <taxon>Talitrida</taxon>
        <taxon>Talitroidea</taxon>
        <taxon>Hyalellidae</taxon>
        <taxon>Hyalella</taxon>
    </lineage>
</organism>
<feature type="compositionally biased region" description="Basic and acidic residues" evidence="1">
    <location>
        <begin position="47"/>
        <end position="58"/>
    </location>
</feature>
<feature type="region of interest" description="Disordered" evidence="1">
    <location>
        <begin position="120"/>
        <end position="153"/>
    </location>
</feature>
<name>A0A8B7N8H8_HYAAZ</name>
<dbReference type="KEGG" id="hazt:108667418"/>
<keyword evidence="2" id="KW-1133">Transmembrane helix</keyword>
<reference evidence="5" key="1">
    <citation type="submission" date="2025-08" db="UniProtKB">
        <authorList>
            <consortium name="RefSeq"/>
        </authorList>
    </citation>
    <scope>IDENTIFICATION</scope>
    <source>
        <tissue evidence="5">Whole organism</tissue>
    </source>
</reference>
<dbReference type="InterPro" id="IPR036056">
    <property type="entry name" value="Fibrinogen-like_C"/>
</dbReference>
<dbReference type="AlphaFoldDB" id="A0A8B7N8H8"/>
<feature type="transmembrane region" description="Helical" evidence="2">
    <location>
        <begin position="77"/>
        <end position="99"/>
    </location>
</feature>
<feature type="compositionally biased region" description="Polar residues" evidence="1">
    <location>
        <begin position="135"/>
        <end position="151"/>
    </location>
</feature>
<dbReference type="Gene3D" id="3.90.215.10">
    <property type="entry name" value="Gamma Fibrinogen, chain A, domain 1"/>
    <property type="match status" value="1"/>
</dbReference>
<dbReference type="Proteomes" id="UP000694843">
    <property type="component" value="Unplaced"/>
</dbReference>
<dbReference type="GO" id="GO:0005615">
    <property type="term" value="C:extracellular space"/>
    <property type="evidence" value="ECO:0007669"/>
    <property type="project" value="TreeGrafter"/>
</dbReference>
<protein>
    <submittedName>
        <fullName evidence="5">Microfibril-associated glycoprotein 4-like</fullName>
    </submittedName>
</protein>
<evidence type="ECO:0000256" key="1">
    <source>
        <dbReference type="SAM" id="MobiDB-lite"/>
    </source>
</evidence>
<keyword evidence="4" id="KW-1185">Reference proteome</keyword>
<dbReference type="PANTHER" id="PTHR19143">
    <property type="entry name" value="FIBRINOGEN/TENASCIN/ANGIOPOEITIN"/>
    <property type="match status" value="1"/>
</dbReference>
<keyword evidence="2" id="KW-0472">Membrane</keyword>
<dbReference type="RefSeq" id="XP_018009930.2">
    <property type="nucleotide sequence ID" value="XM_018154441.2"/>
</dbReference>
<dbReference type="SUPFAM" id="SSF56496">
    <property type="entry name" value="Fibrinogen C-terminal domain-like"/>
    <property type="match status" value="1"/>
</dbReference>
<sequence>MNSPTEKDELQDFELEYYEQMDFTDQHPSTMDRNVDQLQIDFTDPQPSRKDKNGERKVTGGRKPVQLSAVQCRKQCNFLHCFKISCIIILTTCVVLLYLNSKKQMSPAEESAEIVPVTSEMPLSSEPPPTSESPVISQSSTIKPHQNTESFTPADCLERPEKTSGVYTIYPSSAAVQVYCDQTTDGGGWTVFLRRQKQEPQLNFSRTFKEYEEGFGSPTGEHWLGLENLHHLTTRKTMEMRAAIIRGYSPVNTSSRYRDFRVDGGDEYTLRVGSYDDKRSSASDALTYHNGMQFSTIDRDRDRNDKKCSGLYGGGGWWYNSCYRVHPTGLYARNRPANEMWSESSTSQFVAWGIFMRGHISQLTLMIRPRS</sequence>
<evidence type="ECO:0000313" key="4">
    <source>
        <dbReference type="Proteomes" id="UP000694843"/>
    </source>
</evidence>
<dbReference type="NCBIfam" id="NF040941">
    <property type="entry name" value="GGGWT_bact"/>
    <property type="match status" value="1"/>
</dbReference>
<dbReference type="OMA" id="ANEMWSE"/>
<evidence type="ECO:0000259" key="3">
    <source>
        <dbReference type="PROSITE" id="PS51406"/>
    </source>
</evidence>
<dbReference type="OrthoDB" id="6145874at2759"/>
<accession>A0A8B7N8H8</accession>
<keyword evidence="2" id="KW-0812">Transmembrane</keyword>
<feature type="region of interest" description="Disordered" evidence="1">
    <location>
        <begin position="42"/>
        <end position="62"/>
    </location>
</feature>
<dbReference type="Pfam" id="PF00147">
    <property type="entry name" value="Fibrinogen_C"/>
    <property type="match status" value="1"/>
</dbReference>
<dbReference type="InterPro" id="IPR014716">
    <property type="entry name" value="Fibrinogen_a/b/g_C_1"/>
</dbReference>
<dbReference type="InterPro" id="IPR002181">
    <property type="entry name" value="Fibrinogen_a/b/g_C_dom"/>
</dbReference>
<feature type="domain" description="Fibrinogen C-terminal" evidence="3">
    <location>
        <begin position="147"/>
        <end position="331"/>
    </location>
</feature>
<dbReference type="CDD" id="cd00087">
    <property type="entry name" value="FReD"/>
    <property type="match status" value="1"/>
</dbReference>
<gene>
    <name evidence="5" type="primary">LOC108667418</name>
</gene>
<dbReference type="PROSITE" id="PS51406">
    <property type="entry name" value="FIBRINOGEN_C_2"/>
    <property type="match status" value="1"/>
</dbReference>
<dbReference type="SMART" id="SM00186">
    <property type="entry name" value="FBG"/>
    <property type="match status" value="1"/>
</dbReference>
<evidence type="ECO:0000313" key="5">
    <source>
        <dbReference type="RefSeq" id="XP_018009930.2"/>
    </source>
</evidence>